<evidence type="ECO:0000313" key="4">
    <source>
        <dbReference type="Proteomes" id="UP000327085"/>
    </source>
</evidence>
<accession>A0A5E4FSD1</accession>
<proteinExistence type="predicted"/>
<gene>
    <name evidence="3" type="ORF">ALMOND_2B007925</name>
</gene>
<name>A0A5E4FSD1_PRUDU</name>
<dbReference type="InterPro" id="IPR025836">
    <property type="entry name" value="Zn_knuckle_CX2CX4HX4C"/>
</dbReference>
<dbReference type="PANTHER" id="PTHR31286:SF99">
    <property type="entry name" value="DUF4283 DOMAIN-CONTAINING PROTEIN"/>
    <property type="match status" value="1"/>
</dbReference>
<organism evidence="3 4">
    <name type="scientific">Prunus dulcis</name>
    <name type="common">Almond</name>
    <name type="synonym">Amygdalus dulcis</name>
    <dbReference type="NCBI Taxonomy" id="3755"/>
    <lineage>
        <taxon>Eukaryota</taxon>
        <taxon>Viridiplantae</taxon>
        <taxon>Streptophyta</taxon>
        <taxon>Embryophyta</taxon>
        <taxon>Tracheophyta</taxon>
        <taxon>Spermatophyta</taxon>
        <taxon>Magnoliopsida</taxon>
        <taxon>eudicotyledons</taxon>
        <taxon>Gunneridae</taxon>
        <taxon>Pentapetalae</taxon>
        <taxon>rosids</taxon>
        <taxon>fabids</taxon>
        <taxon>Rosales</taxon>
        <taxon>Rosaceae</taxon>
        <taxon>Amygdaloideae</taxon>
        <taxon>Amygdaleae</taxon>
        <taxon>Prunus</taxon>
    </lineage>
</organism>
<dbReference type="InParanoid" id="A0A5E4FSD1"/>
<feature type="domain" description="Zinc knuckle CX2CX4HX4C" evidence="2">
    <location>
        <begin position="55"/>
        <end position="97"/>
    </location>
</feature>
<evidence type="ECO:0000313" key="3">
    <source>
        <dbReference type="EMBL" id="VVA30307.1"/>
    </source>
</evidence>
<dbReference type="Proteomes" id="UP000327085">
    <property type="component" value="Chromosome 3"/>
</dbReference>
<dbReference type="Pfam" id="PF14392">
    <property type="entry name" value="zf-CCHC_4"/>
    <property type="match status" value="1"/>
</dbReference>
<dbReference type="InterPro" id="IPR040256">
    <property type="entry name" value="At4g02000-like"/>
</dbReference>
<feature type="region of interest" description="Disordered" evidence="1">
    <location>
        <begin position="152"/>
        <end position="171"/>
    </location>
</feature>
<dbReference type="AlphaFoldDB" id="A0A5E4FSD1"/>
<reference evidence="4" key="1">
    <citation type="journal article" date="2020" name="Plant J.">
        <title>Transposons played a major role in the diversification between the closely related almond and peach genomes: results from the almond genome sequence.</title>
        <authorList>
            <person name="Alioto T."/>
            <person name="Alexiou K.G."/>
            <person name="Bardil A."/>
            <person name="Barteri F."/>
            <person name="Castanera R."/>
            <person name="Cruz F."/>
            <person name="Dhingra A."/>
            <person name="Duval H."/>
            <person name="Fernandez I Marti A."/>
            <person name="Frias L."/>
            <person name="Galan B."/>
            <person name="Garcia J.L."/>
            <person name="Howad W."/>
            <person name="Gomez-Garrido J."/>
            <person name="Gut M."/>
            <person name="Julca I."/>
            <person name="Morata J."/>
            <person name="Puigdomenech P."/>
            <person name="Ribeca P."/>
            <person name="Rubio Cabetas M.J."/>
            <person name="Vlasova A."/>
            <person name="Wirthensohn M."/>
            <person name="Garcia-Mas J."/>
            <person name="Gabaldon T."/>
            <person name="Casacuberta J.M."/>
            <person name="Arus P."/>
        </authorList>
    </citation>
    <scope>NUCLEOTIDE SEQUENCE [LARGE SCALE GENOMIC DNA]</scope>
    <source>
        <strain evidence="4">cv. Texas</strain>
    </source>
</reference>
<protein>
    <submittedName>
        <fullName evidence="3">PREDICTED: At4g02000</fullName>
    </submittedName>
</protein>
<evidence type="ECO:0000259" key="2">
    <source>
        <dbReference type="Pfam" id="PF14392"/>
    </source>
</evidence>
<dbReference type="PANTHER" id="PTHR31286">
    <property type="entry name" value="GLYCINE-RICH CELL WALL STRUCTURAL PROTEIN 1.8-LIKE"/>
    <property type="match status" value="1"/>
</dbReference>
<evidence type="ECO:0000256" key="1">
    <source>
        <dbReference type="SAM" id="MobiDB-lite"/>
    </source>
</evidence>
<sequence length="212" mass="24389">MQKWRPSFCPAIAHITCMAAWIRVVAIQLECFDVWSLKRIGNLNQGEFAHLYVELDLTKPLEAFVQINQHWYNIEYEGLSEIYYMCGRYGHKREVCSLRVEVQLEKTPKVPIEEGSMAMNINFGDWVNKLQDWDSRLRGPWMNVQPRRKYKTNFKDGGGKSSSGTSKGSIFDPLRQVGEDFGREVDRLLVEPSLSSKTVNIMENVVPKGGKI</sequence>
<dbReference type="EMBL" id="CABIKO010000186">
    <property type="protein sequence ID" value="VVA30307.1"/>
    <property type="molecule type" value="Genomic_DNA"/>
</dbReference>
<dbReference type="Gramene" id="VVA30307">
    <property type="protein sequence ID" value="VVA30307"/>
    <property type="gene ID" value="Prudul26B007925"/>
</dbReference>